<gene>
    <name evidence="2" type="ORF">H8R02_24935</name>
</gene>
<dbReference type="Pfam" id="PF03497">
    <property type="entry name" value="Anthrax_toxA"/>
    <property type="match status" value="1"/>
</dbReference>
<dbReference type="InterPro" id="IPR005165">
    <property type="entry name" value="Anthrax_toxin_edema_cen"/>
</dbReference>
<protein>
    <recommendedName>
        <fullName evidence="1">Anthrax toxin edema factor central domain-containing protein</fullName>
    </recommendedName>
</protein>
<dbReference type="GO" id="GO:0005576">
    <property type="term" value="C:extracellular region"/>
    <property type="evidence" value="ECO:0007669"/>
    <property type="project" value="InterPro"/>
</dbReference>
<dbReference type="InterPro" id="IPR035099">
    <property type="entry name" value="Anthrax_toxin_C-terminal"/>
</dbReference>
<dbReference type="EMBL" id="JACORU010000012">
    <property type="protein sequence ID" value="MBC5767735.1"/>
    <property type="molecule type" value="Genomic_DNA"/>
</dbReference>
<sequence>MAAIGLVASLAHPENGMIEGDMNATLSVADRYNEVIIFRSTGPWSKRWIREGYPTKNFHVKGKSSDWGPQAGFVPYLGKYSKVGDNLTKANKSTGFNDTGIHDGYAAKAQLVLSHGDLLVQLLQPEENPQRYAMHRMVQTRNGRNYLLFARRSGDNRVFAFKAVRNDWLKGKFQIFVYDDDTPTGDLARLELMPVRPLHVMTSSERGANNRPMTGDYDLMAVCPPWRDYMSRSTEDITKAAVVFTGHESTATGQTFAKGSFMDRVLDMRVNTGAVARRTPSGGYVTFQGLTADSHNNIMVDGEATGEKLGEHGDMGNLTPRILRCINALNAAMSPDTGDSPLRRVHHNAESHRHSTFGALQAGEMESANEGFPMTGFHPRGLQQRTGWTYGDVATLENMTEFRAYCDALEAAGYQVPRNSSWNMSVRNRFATFNPFPGGIRRG</sequence>
<dbReference type="Proteomes" id="UP000596827">
    <property type="component" value="Unassembled WGS sequence"/>
</dbReference>
<reference evidence="2" key="1">
    <citation type="submission" date="2020-08" db="EMBL/GenBank/DDBJ databases">
        <title>Ramlibacter sp. GTP1 16S ribosomal RNA gene genome sequencing and assembly.</title>
        <authorList>
            <person name="Kang M."/>
        </authorList>
    </citation>
    <scope>NUCLEOTIDE SEQUENCE</scope>
    <source>
        <strain evidence="2">GTP1</strain>
    </source>
</reference>
<name>A0A923S4P8_9BURK</name>
<evidence type="ECO:0000259" key="1">
    <source>
        <dbReference type="Pfam" id="PF03497"/>
    </source>
</evidence>
<accession>A0A923S4P8</accession>
<proteinExistence type="predicted"/>
<dbReference type="AlphaFoldDB" id="A0A923S4P8"/>
<dbReference type="SUPFAM" id="SSF81298">
    <property type="entry name" value="Adenylylcyclase toxin (the edema factor)"/>
    <property type="match status" value="1"/>
</dbReference>
<feature type="domain" description="Anthrax toxin edema factor central" evidence="1">
    <location>
        <begin position="14"/>
        <end position="167"/>
    </location>
</feature>
<organism evidence="2 3">
    <name type="scientific">Ramlibacter albus</name>
    <dbReference type="NCBI Taxonomy" id="2079448"/>
    <lineage>
        <taxon>Bacteria</taxon>
        <taxon>Pseudomonadati</taxon>
        <taxon>Pseudomonadota</taxon>
        <taxon>Betaproteobacteria</taxon>
        <taxon>Burkholderiales</taxon>
        <taxon>Comamonadaceae</taxon>
        <taxon>Ramlibacter</taxon>
    </lineage>
</organism>
<dbReference type="InterPro" id="IPR037017">
    <property type="entry name" value="Anthrax_toxin_edema_cen_sf"/>
</dbReference>
<dbReference type="Gene3D" id="3.90.1760.10">
    <property type="entry name" value="Anthrax toxin, edema factor, central domain"/>
    <property type="match status" value="1"/>
</dbReference>
<evidence type="ECO:0000313" key="3">
    <source>
        <dbReference type="Proteomes" id="UP000596827"/>
    </source>
</evidence>
<dbReference type="GO" id="GO:0008294">
    <property type="term" value="F:calcium- and calmodulin-responsive adenylate cyclase activity"/>
    <property type="evidence" value="ECO:0007669"/>
    <property type="project" value="InterPro"/>
</dbReference>
<comment type="caution">
    <text evidence="2">The sequence shown here is derived from an EMBL/GenBank/DDBJ whole genome shotgun (WGS) entry which is preliminary data.</text>
</comment>
<keyword evidence="3" id="KW-1185">Reference proteome</keyword>
<dbReference type="RefSeq" id="WP_187084221.1">
    <property type="nucleotide sequence ID" value="NZ_JACORU010000012.1"/>
</dbReference>
<evidence type="ECO:0000313" key="2">
    <source>
        <dbReference type="EMBL" id="MBC5767735.1"/>
    </source>
</evidence>